<dbReference type="SUPFAM" id="SSF52540">
    <property type="entry name" value="P-loop containing nucleoside triphosphate hydrolases"/>
    <property type="match status" value="1"/>
</dbReference>
<keyword evidence="3" id="KW-0547">Nucleotide-binding</keyword>
<organism evidence="6 7">
    <name type="scientific">Acetobacterium woodii (strain ATCC 29683 / DSM 1030 / JCM 2381 / KCTC 1655 / WB1)</name>
    <dbReference type="NCBI Taxonomy" id="931626"/>
    <lineage>
        <taxon>Bacteria</taxon>
        <taxon>Bacillati</taxon>
        <taxon>Bacillota</taxon>
        <taxon>Clostridia</taxon>
        <taxon>Eubacteriales</taxon>
        <taxon>Eubacteriaceae</taxon>
        <taxon>Acetobacterium</taxon>
    </lineage>
</organism>
<dbReference type="STRING" id="931626.Awo_c27310"/>
<evidence type="ECO:0000256" key="1">
    <source>
        <dbReference type="ARBA" id="ARBA00005417"/>
    </source>
</evidence>
<dbReference type="SMART" id="SM00382">
    <property type="entry name" value="AAA"/>
    <property type="match status" value="1"/>
</dbReference>
<dbReference type="Pfam" id="PF00005">
    <property type="entry name" value="ABC_tran"/>
    <property type="match status" value="1"/>
</dbReference>
<keyword evidence="2" id="KW-0813">Transport</keyword>
<evidence type="ECO:0000256" key="4">
    <source>
        <dbReference type="ARBA" id="ARBA00022840"/>
    </source>
</evidence>
<dbReference type="PANTHER" id="PTHR43335:SF4">
    <property type="entry name" value="ABC TRANSPORTER, ATP-BINDING PROTEIN"/>
    <property type="match status" value="1"/>
</dbReference>
<dbReference type="PROSITE" id="PS00211">
    <property type="entry name" value="ABC_TRANSPORTER_1"/>
    <property type="match status" value="1"/>
</dbReference>
<sequence>MKRGTKMLRTENLSKKYDDFTAVDQLNLEVKESAIFGFLGHNGAGKTTTISMLTTLILPTQGKASIGGLDIVKDNLKVRKMLGYLPENVSLYGDLTAVENLRFFGKLSRVEKVDAAIEEVLKLLGMTAWQNRKVKTYSKGMKQRIGIAQAILHKPKILFLDEPTSGLDPQGAKDMRDILLMLNAKWGTTIFMNTHLLSEVTKLCTDIGIISHGKLLMADSLINIEKKFSTAKSLEEIYFKVEGETS</sequence>
<evidence type="ECO:0000313" key="6">
    <source>
        <dbReference type="EMBL" id="AFA49484.1"/>
    </source>
</evidence>
<dbReference type="HOGENOM" id="CLU_000604_1_2_9"/>
<dbReference type="EMBL" id="CP002987">
    <property type="protein sequence ID" value="AFA49484.1"/>
    <property type="molecule type" value="Genomic_DNA"/>
</dbReference>
<keyword evidence="4 6" id="KW-0067">ATP-binding</keyword>
<evidence type="ECO:0000256" key="2">
    <source>
        <dbReference type="ARBA" id="ARBA00022448"/>
    </source>
</evidence>
<dbReference type="PROSITE" id="PS50893">
    <property type="entry name" value="ABC_TRANSPORTER_2"/>
    <property type="match status" value="1"/>
</dbReference>
<dbReference type="Proteomes" id="UP000007177">
    <property type="component" value="Chromosome"/>
</dbReference>
<evidence type="ECO:0000313" key="7">
    <source>
        <dbReference type="Proteomes" id="UP000007177"/>
    </source>
</evidence>
<gene>
    <name evidence="6" type="ordered locus">Awo_c27310</name>
</gene>
<evidence type="ECO:0000256" key="3">
    <source>
        <dbReference type="ARBA" id="ARBA00022741"/>
    </source>
</evidence>
<dbReference type="GO" id="GO:0016887">
    <property type="term" value="F:ATP hydrolysis activity"/>
    <property type="evidence" value="ECO:0007669"/>
    <property type="project" value="InterPro"/>
</dbReference>
<reference evidence="6 7" key="2">
    <citation type="journal article" date="2012" name="PLoS ONE">
        <title>An ancient pathway combining carbon dioxide fixation with the generation and utilization of a sodium ion gradient for ATP synthesis.</title>
        <authorList>
            <person name="Poehlein A."/>
            <person name="Schmidt S."/>
            <person name="Kaster A.K."/>
            <person name="Goenrich M."/>
            <person name="Vollmers J."/>
            <person name="Thurmer A."/>
            <person name="Bertsch J."/>
            <person name="Schuchmann K."/>
            <person name="Voigt B."/>
            <person name="Hecker M."/>
            <person name="Daniel R."/>
            <person name="Thauer R.K."/>
            <person name="Gottschalk G."/>
            <person name="Muller V."/>
        </authorList>
    </citation>
    <scope>NUCLEOTIDE SEQUENCE [LARGE SCALE GENOMIC DNA]</scope>
    <source>
        <strain evidence="7">ATCC 29683 / DSM 1030 / JCM 2381 / KCTC 1655 / WB1</strain>
    </source>
</reference>
<dbReference type="InterPro" id="IPR027417">
    <property type="entry name" value="P-loop_NTPase"/>
</dbReference>
<dbReference type="KEGG" id="awo:Awo_c27310"/>
<dbReference type="GO" id="GO:0005524">
    <property type="term" value="F:ATP binding"/>
    <property type="evidence" value="ECO:0007669"/>
    <property type="project" value="UniProtKB-KW"/>
</dbReference>
<dbReference type="AlphaFoldDB" id="H6LFJ7"/>
<dbReference type="InterPro" id="IPR017871">
    <property type="entry name" value="ABC_transporter-like_CS"/>
</dbReference>
<dbReference type="PANTHER" id="PTHR43335">
    <property type="entry name" value="ABC TRANSPORTER, ATP-BINDING PROTEIN"/>
    <property type="match status" value="1"/>
</dbReference>
<comment type="similarity">
    <text evidence="1">Belongs to the ABC transporter superfamily.</text>
</comment>
<keyword evidence="7" id="KW-1185">Reference proteome</keyword>
<reference evidence="7" key="1">
    <citation type="submission" date="2011-07" db="EMBL/GenBank/DDBJ databases">
        <title>Complete genome sequence of Acetobacterium woodii.</title>
        <authorList>
            <person name="Poehlein A."/>
            <person name="Schmidt S."/>
            <person name="Kaster A.-K."/>
            <person name="Goenrich M."/>
            <person name="Vollmers J."/>
            <person name="Thuermer A."/>
            <person name="Gottschalk G."/>
            <person name="Thauer R.K."/>
            <person name="Daniel R."/>
            <person name="Mueller V."/>
        </authorList>
    </citation>
    <scope>NUCLEOTIDE SEQUENCE [LARGE SCALE GENOMIC DNA]</scope>
    <source>
        <strain evidence="7">ATCC 29683 / DSM 1030 / JCM 2381 / KCTC 1655 / WB1</strain>
    </source>
</reference>
<dbReference type="Gene3D" id="3.40.50.300">
    <property type="entry name" value="P-loop containing nucleotide triphosphate hydrolases"/>
    <property type="match status" value="1"/>
</dbReference>
<feature type="domain" description="ABC transporter" evidence="5">
    <location>
        <begin position="8"/>
        <end position="237"/>
    </location>
</feature>
<dbReference type="InterPro" id="IPR003593">
    <property type="entry name" value="AAA+_ATPase"/>
</dbReference>
<evidence type="ECO:0000259" key="5">
    <source>
        <dbReference type="PROSITE" id="PS50893"/>
    </source>
</evidence>
<name>H6LFJ7_ACEWD</name>
<dbReference type="InterPro" id="IPR003439">
    <property type="entry name" value="ABC_transporter-like_ATP-bd"/>
</dbReference>
<protein>
    <submittedName>
        <fullName evidence="6">ABC transport system ATP-binding protein</fullName>
    </submittedName>
</protein>
<accession>H6LFJ7</accession>
<proteinExistence type="inferred from homology"/>
<dbReference type="eggNOG" id="COG1131">
    <property type="taxonomic scope" value="Bacteria"/>
</dbReference>